<evidence type="ECO:0000259" key="3">
    <source>
        <dbReference type="Pfam" id="PF13359"/>
    </source>
</evidence>
<organism evidence="4 5">
    <name type="scientific">Periplaneta americana</name>
    <name type="common">American cockroach</name>
    <name type="synonym">Blatta americana</name>
    <dbReference type="NCBI Taxonomy" id="6978"/>
    <lineage>
        <taxon>Eukaryota</taxon>
        <taxon>Metazoa</taxon>
        <taxon>Ecdysozoa</taxon>
        <taxon>Arthropoda</taxon>
        <taxon>Hexapoda</taxon>
        <taxon>Insecta</taxon>
        <taxon>Pterygota</taxon>
        <taxon>Neoptera</taxon>
        <taxon>Polyneoptera</taxon>
        <taxon>Dictyoptera</taxon>
        <taxon>Blattodea</taxon>
        <taxon>Blattoidea</taxon>
        <taxon>Blattidae</taxon>
        <taxon>Blattinae</taxon>
        <taxon>Periplaneta</taxon>
    </lineage>
</organism>
<gene>
    <name evidence="4" type="ORF">ANN_06310</name>
</gene>
<protein>
    <recommendedName>
        <fullName evidence="3">DDE Tnp4 domain-containing protein</fullName>
    </recommendedName>
</protein>
<evidence type="ECO:0000256" key="1">
    <source>
        <dbReference type="ARBA" id="ARBA00001968"/>
    </source>
</evidence>
<keyword evidence="5" id="KW-1185">Reference proteome</keyword>
<sequence length="137" mass="15547">MIYCSLKEFIQVLTRKEDWKNIEYGFRNHWNFPDCMRALNGKHVVIKAPPGSGSEHYNFKSDYSVALLGLVDSDYCFQYIDVGAKGRGSDEGIFFQNSSLFAALETNSLNLPLPPNVVIVGDDEFPLKPYLMKPCSR</sequence>
<dbReference type="EMBL" id="JAJSOF020000011">
    <property type="protein sequence ID" value="KAJ4444516.1"/>
    <property type="molecule type" value="Genomic_DNA"/>
</dbReference>
<feature type="domain" description="DDE Tnp4" evidence="3">
    <location>
        <begin position="40"/>
        <end position="134"/>
    </location>
</feature>
<proteinExistence type="predicted"/>
<name>A0ABQ8TEG6_PERAM</name>
<dbReference type="InterPro" id="IPR027806">
    <property type="entry name" value="HARBI1_dom"/>
</dbReference>
<comment type="cofactor">
    <cofactor evidence="1">
        <name>a divalent metal cation</name>
        <dbReference type="ChEBI" id="CHEBI:60240"/>
    </cofactor>
</comment>
<dbReference type="Pfam" id="PF13359">
    <property type="entry name" value="DDE_Tnp_4"/>
    <property type="match status" value="1"/>
</dbReference>
<feature type="non-terminal residue" evidence="4">
    <location>
        <position position="137"/>
    </location>
</feature>
<dbReference type="Proteomes" id="UP001148838">
    <property type="component" value="Unassembled WGS sequence"/>
</dbReference>
<accession>A0ABQ8TEG6</accession>
<reference evidence="4 5" key="1">
    <citation type="journal article" date="2022" name="Allergy">
        <title>Genome assembly and annotation of Periplaneta americana reveal a comprehensive cockroach allergen profile.</title>
        <authorList>
            <person name="Wang L."/>
            <person name="Xiong Q."/>
            <person name="Saelim N."/>
            <person name="Wang L."/>
            <person name="Nong W."/>
            <person name="Wan A.T."/>
            <person name="Shi M."/>
            <person name="Liu X."/>
            <person name="Cao Q."/>
            <person name="Hui J.H.L."/>
            <person name="Sookrung N."/>
            <person name="Leung T.F."/>
            <person name="Tungtrongchitr A."/>
            <person name="Tsui S.K.W."/>
        </authorList>
    </citation>
    <scope>NUCLEOTIDE SEQUENCE [LARGE SCALE GENOMIC DNA]</scope>
    <source>
        <strain evidence="4">PWHHKU_190912</strain>
    </source>
</reference>
<evidence type="ECO:0000256" key="2">
    <source>
        <dbReference type="ARBA" id="ARBA00022723"/>
    </source>
</evidence>
<evidence type="ECO:0000313" key="5">
    <source>
        <dbReference type="Proteomes" id="UP001148838"/>
    </source>
</evidence>
<keyword evidence="2" id="KW-0479">Metal-binding</keyword>
<comment type="caution">
    <text evidence="4">The sequence shown here is derived from an EMBL/GenBank/DDBJ whole genome shotgun (WGS) entry which is preliminary data.</text>
</comment>
<evidence type="ECO:0000313" key="4">
    <source>
        <dbReference type="EMBL" id="KAJ4444516.1"/>
    </source>
</evidence>